<protein>
    <submittedName>
        <fullName evidence="3">Uncharacterized protein</fullName>
    </submittedName>
</protein>
<feature type="region of interest" description="Disordered" evidence="1">
    <location>
        <begin position="283"/>
        <end position="361"/>
    </location>
</feature>
<dbReference type="EMBL" id="JASNQZ010000011">
    <property type="protein sequence ID" value="KAL0951059.1"/>
    <property type="molecule type" value="Genomic_DNA"/>
</dbReference>
<feature type="region of interest" description="Disordered" evidence="1">
    <location>
        <begin position="471"/>
        <end position="492"/>
    </location>
</feature>
<name>A0ABR3J5Z9_9AGAR</name>
<keyword evidence="4" id="KW-1185">Reference proteome</keyword>
<evidence type="ECO:0000313" key="4">
    <source>
        <dbReference type="Proteomes" id="UP001556367"/>
    </source>
</evidence>
<keyword evidence="2" id="KW-1133">Transmembrane helix</keyword>
<feature type="compositionally biased region" description="Polar residues" evidence="1">
    <location>
        <begin position="321"/>
        <end position="330"/>
    </location>
</feature>
<proteinExistence type="predicted"/>
<accession>A0ABR3J5Z9</accession>
<organism evidence="3 4">
    <name type="scientific">Hohenbuehelia grisea</name>
    <dbReference type="NCBI Taxonomy" id="104357"/>
    <lineage>
        <taxon>Eukaryota</taxon>
        <taxon>Fungi</taxon>
        <taxon>Dikarya</taxon>
        <taxon>Basidiomycota</taxon>
        <taxon>Agaricomycotina</taxon>
        <taxon>Agaricomycetes</taxon>
        <taxon>Agaricomycetidae</taxon>
        <taxon>Agaricales</taxon>
        <taxon>Pleurotineae</taxon>
        <taxon>Pleurotaceae</taxon>
        <taxon>Hohenbuehelia</taxon>
    </lineage>
</organism>
<feature type="compositionally biased region" description="Basic and acidic residues" evidence="1">
    <location>
        <begin position="308"/>
        <end position="320"/>
    </location>
</feature>
<feature type="region of interest" description="Disordered" evidence="1">
    <location>
        <begin position="1"/>
        <end position="26"/>
    </location>
</feature>
<gene>
    <name evidence="3" type="ORF">HGRIS_007798</name>
</gene>
<reference evidence="4" key="1">
    <citation type="submission" date="2024-06" db="EMBL/GenBank/DDBJ databases">
        <title>Multi-omics analyses provide insights into the biosynthesis of the anticancer antibiotic pleurotin in Hohenbuehelia grisea.</title>
        <authorList>
            <person name="Weaver J.A."/>
            <person name="Alberti F."/>
        </authorList>
    </citation>
    <scope>NUCLEOTIDE SEQUENCE [LARGE SCALE GENOMIC DNA]</scope>
    <source>
        <strain evidence="4">T-177</strain>
    </source>
</reference>
<evidence type="ECO:0000256" key="1">
    <source>
        <dbReference type="SAM" id="MobiDB-lite"/>
    </source>
</evidence>
<sequence length="1052" mass="113181">MSHHPRFGNRFQGRPARRPSVVSTTSGIADSTISMGTMVTGESLRLSQFPQPPHYTPLSPVQSEMSSLASVGRRDEARSVNTASPASVALPRPLPDPHQSINERYRRNVDNSSNLSGGSRVPLRSDAASLAPSHTSRTLSPYDWHEGASSIDVDATDDRMLPTSFITQLLRENPGPPSARGQRMSTNSDGLSAFSELTYPPPPHRISVQFPRNTPPVRPAGGRPPPGRHVAGNTSDTETLINHGDDSHRPLVRTASVAQRMGLQGNIVGVASATIRSVGNSNVQADCSRSEPKVYDNGSTVEWESDSMYEKGYTDQKPDLTSHSPPTNNAPRAFHQPRGNRKSVSSRSIVSSLLSRAPSSSRSVRSLRRAMDWIRVKPLPPVPALPQNLAPKRLSPNRPIPQDVDEDVPLPELINRAGTLSNFLEKGYHPHQSMTSDMYSQLNSKSQPFASAFDDPTRENTVRNTRLGLSFLNTATPGPGDGQPAEYNSGSRSGCLPRNRLTRILFAAFLLLLVVIAVSVGVAVSRSMMHKQPNCPGNSTGSECNLDATCVCTLSSTCNPLAQNLATLRPVMNQLFGTNYSANSLATSIWLTQGDPTGNNCASQARLVDTGNVFTSSQSNRTQWAQSSLLWNLVQSQNLDSTEQMRKFILKAPWKDLGDGDGPVTSAPSSFTINSSGFSFNFAAQTVGFAANATFRKDGHPPDAQAGRVGGTAQAVLDRMYTRAIASSSQRSQTLEIYWRNGIQQNPNDLPVFQSYFMASPILLPFNAAASGSQSLASLMSNSSSASFPPPLACYPGLSDTQVRKINSLETNIFNLPAASPASQFSQACFADRPVYGVLDVLNLRLPFLDARSGLAKQAVRLKSQAASRVVVYNGEALGALPAGNGSDPSFDTYQYGVLTSETINHVIYQYLSSMPDVNIARALVQYVLSRSPLPPTNPALLSSLPSIQPLEVAVFGSIDVTDVDSVASSLVTPSGALFFGSDSARNMRNWAINNTKTSVVWTELATSAQVARDKPFTDADFTQTWEAAATNPSASVQQVVNALQTIGKLGP</sequence>
<feature type="region of interest" description="Disordered" evidence="1">
    <location>
        <begin position="387"/>
        <end position="406"/>
    </location>
</feature>
<comment type="caution">
    <text evidence="3">The sequence shown here is derived from an EMBL/GenBank/DDBJ whole genome shotgun (WGS) entry which is preliminary data.</text>
</comment>
<feature type="transmembrane region" description="Helical" evidence="2">
    <location>
        <begin position="504"/>
        <end position="524"/>
    </location>
</feature>
<keyword evidence="2" id="KW-0472">Membrane</keyword>
<evidence type="ECO:0000256" key="2">
    <source>
        <dbReference type="SAM" id="Phobius"/>
    </source>
</evidence>
<feature type="region of interest" description="Disordered" evidence="1">
    <location>
        <begin position="72"/>
        <end position="144"/>
    </location>
</feature>
<dbReference type="Proteomes" id="UP001556367">
    <property type="component" value="Unassembled WGS sequence"/>
</dbReference>
<keyword evidence="2" id="KW-0812">Transmembrane</keyword>
<evidence type="ECO:0000313" key="3">
    <source>
        <dbReference type="EMBL" id="KAL0951059.1"/>
    </source>
</evidence>
<feature type="compositionally biased region" description="Low complexity" evidence="1">
    <location>
        <begin position="343"/>
        <end position="361"/>
    </location>
</feature>